<evidence type="ECO:0000256" key="4">
    <source>
        <dbReference type="ARBA" id="ARBA00022737"/>
    </source>
</evidence>
<dbReference type="GO" id="GO:0045892">
    <property type="term" value="P:negative regulation of DNA-templated transcription"/>
    <property type="evidence" value="ECO:0007669"/>
    <property type="project" value="UniProtKB-ARBA"/>
</dbReference>
<dbReference type="Pfam" id="PF00439">
    <property type="entry name" value="Bromodomain"/>
    <property type="match status" value="1"/>
</dbReference>
<evidence type="ECO:0000256" key="11">
    <source>
        <dbReference type="ARBA" id="ARBA00023163"/>
    </source>
</evidence>
<dbReference type="InterPro" id="IPR038028">
    <property type="entry name" value="BPTF"/>
</dbReference>
<sequence length="2495" mass="284944">MSGRGQKRRGRPPKTPAVDKKYNLLKKPKYLQNDSRLSTPSASRASSPQDSEESFIKKKSDLLKKRRGRPPTKNKRGGNSSYQNRRSYNSPTYNKTDYHYGSDFGDSTEKSDDEMAMSHSDSPESFSIDSDSDFSLSSYSNIGQSSNQPRSVTPEPVWIKDDIEIPPLELPKSSDDLIVPKQYVLRSLGIYEVLRRYRNLVRLSPFRVEDFCAALMSDEQSTLFTEIHIALLKAILREEDSQQTHFGPLDQKDSINIGLYLIDTVTWPEVLRMYVESDPSFSRPVLDILSQKEYPYASIDDRLTVLQFLTDQFLTTTFIRDDMIQEGPIHYDDHCRVCHRLGNLLCCETCPAVYHLECVDPPLENVPTEDWQCNICKSHSVSGVNDCISNQEKQGTLCRHEHFGFDRHARKYWFVCRRLFIETEDGSEVWYFTTMKQFENVIKKLDSNFFEKQLCKIMEEYKEEIVRQMKLTETLTDSLKGNKKSYLEVEHEKLGKDVSSEAETENGSTEMNGNNNNNNGEDVEQELESIEMIKNNQTHLTRSRTNQLYSGTFFFKLGMENSHKEYCNQFTTNPLALNKPQKNEERDKKRHLSHKFSLTQASEFKWGGLLNGTHSSLIAIFKQTLLTFESSITQTFMHCNWCKLRKSWLNAVSASNSPRDFVKVLVTLQSCFKNVIYANVWHEQLGHVHLYRVTSNEREERKKIEKREKREENEEERNRLAYNYVKYSLGLRHQVWKQKGEEYRIHGQWGWLWSSINRRSHQQNKTSSSRIKCRFVVIKDGDKKKVLKLKRQTFDMLESALEYSKKTQNMTNENLEKTCEALKSIEIEKNDVSISFEGIDISQALKAKTRIVYPKIGKRSTLDSLLERREKLRDDEMKVMKSNEMEQEIPANIISSGTDVTSSAGKKKESGTTITLDHMLQGIADNKSRLSQRPKLSETNDKCIEIISLMSQLNKVKESQSVYKCFSEQCRNATTNTLTLFSTEKCFSALCRKESQLKENISRMLQELRDKYMGALKKGSILHQKLSEAKNIDLIDILKKYQLNEFISDEYYEYDVETCLNDIASALEEFVEFDESLFAPFTVKMEAKIENEDENEEPKPEIKVEEDPDDITLFKLKEKAAYVKQPNRRFLAIPKPPKKETEIAKELDSEGNEKIYAATATAGRIYLKKVGKLSAANKLSGSQQIISTTNNNSVKYPAITTYNTVKNTRSVLILPKYELEKCARRAGKYYVNGFNHQAKSNNSVWPYPCSRPFFKTCWIYRTLCANSFSALGLQLRILWTCLRWDDMQTKQQTTDGKNQVTTETEIVTTELLKHRNIGMFMEQTQYFRRRIVIPLELPKTVREVTSIRSGLRKRKRAESPRQTDPQVSEEWIDEDKLELWEIRQYVEKQERANIIPTTRTSTGKLPLPRQFDLPETPNTNRVLVSRITSADAKEKMEQQLRLQRDANNKKRAEDLNKQATPQYKTIIRKVMLKNPDGTTRFVNETTTQQITPRLLETPQKIQVMRGPDGKMSVRGLQPNQKLVQTADGKYLILPSNHSVVGGKVVSQLPLATSTPVSRASTTPQQPPQKVLIRAVQPKTAAVNTIVKTTTEQKESPTTSVAPTTPIQKIITSSGQVITQQIPSNIISSANFQQLLQRGNVTTGQKIVVQGGLGGVQKLLVTSQTNQQVQPSGEKRIIIQNACGQQQQYILQNQNNTSQQPQQFVTIGGQKLLLQTSSASPQIQQIKTVTSPVQQQQQPQQAQPIQFQIQEPQPQQQQQQIVVQHNGNNLSQQLAQGKIQVLNLNGQQVLVKSVGNNQSIIVGQVKTSTTSTPQVVTTTTIKSNAQPPLTTISTPSQQQIVKSPQASNSEGAKQISGSAEDVLLGNHPPGTIIKCVTAQVMQTPSGPRIVLQGLQGSDISPQQSQILQQQVKQQLMKAQESSGKQGGVIGPTKMYLAITPQQQPPPLTPVNNPINDDSVAAHESVEPDGEGNELSGTEGNTDEHSEDPIEGFVVTQEYIQNTIKNVLRQGNLNPEIEEKLLTLQRYQEKQAKGEPLDSDGVGSAYKSNYPTRSTRSNRHSNVGSGYDSTIESDEFDDDKSNHSYKGSRRGGGTGDDDEEWVIDTPRKYIKKADREKTSERKTIVDSKKEISENEGTTQKVFVKTNDSGEIRKNIIFCQRAQVQSSGENSFSVISGSEESERSQKKGLLVSKLKFKASQKSNTNVDDDQFTNHKLQAQLLKHKESLKRIILKKRDILEKDLYNEIQKELSAEMAVRIKIICAKQKVIENKKEPSKYMKKKFYIGCDLCSNWFHGECVGISEEESKIMTDFICSECEHAKDSQELFCLCRTPYDQSQFYICCDKCQDWFHGTCVGILQSEAEFIDEYICPNCQKNNSINFANMKTLEDENYKELLVFLKDIQCHKSAWPFIDPVDANEVPDYYNVIRDPMDLKQIERKIQNRHYTCLADIIKDMTKVFDNCRYYNHCESTFYKCAEELEKFFIQKLNNFRDYLISSPS</sequence>
<feature type="compositionally biased region" description="Low complexity" evidence="16">
    <location>
        <begin position="79"/>
        <end position="90"/>
    </location>
</feature>
<dbReference type="InterPro" id="IPR019787">
    <property type="entry name" value="Znf_PHD-finger"/>
</dbReference>
<keyword evidence="11" id="KW-0804">Transcription</keyword>
<dbReference type="InterPro" id="IPR018501">
    <property type="entry name" value="DDT_dom"/>
</dbReference>
<organism evidence="20 21">
    <name type="scientific">Clunio marinus</name>
    <dbReference type="NCBI Taxonomy" id="568069"/>
    <lineage>
        <taxon>Eukaryota</taxon>
        <taxon>Metazoa</taxon>
        <taxon>Ecdysozoa</taxon>
        <taxon>Arthropoda</taxon>
        <taxon>Hexapoda</taxon>
        <taxon>Insecta</taxon>
        <taxon>Pterygota</taxon>
        <taxon>Neoptera</taxon>
        <taxon>Endopterygota</taxon>
        <taxon>Diptera</taxon>
        <taxon>Nematocera</taxon>
        <taxon>Chironomoidea</taxon>
        <taxon>Chironomidae</taxon>
        <taxon>Clunio</taxon>
    </lineage>
</organism>
<keyword evidence="8" id="KW-0805">Transcription regulation</keyword>
<feature type="domain" description="PHD-type" evidence="18">
    <location>
        <begin position="332"/>
        <end position="379"/>
    </location>
</feature>
<dbReference type="Gene3D" id="3.30.40.10">
    <property type="entry name" value="Zinc/RING finger domain, C3HC4 (zinc finger)"/>
    <property type="match status" value="3"/>
</dbReference>
<dbReference type="InterPro" id="IPR019786">
    <property type="entry name" value="Zinc_finger_PHD-type_CS"/>
</dbReference>
<dbReference type="STRING" id="568069.A0A1J1IM42"/>
<dbReference type="PROSITE" id="PS01359">
    <property type="entry name" value="ZF_PHD_1"/>
    <property type="match status" value="1"/>
</dbReference>
<keyword evidence="9 15" id="KW-0175">Coiled coil</keyword>
<keyword evidence="12" id="KW-0539">Nucleus</keyword>
<feature type="region of interest" description="Disordered" evidence="16">
    <location>
        <begin position="1"/>
        <end position="129"/>
    </location>
</feature>
<dbReference type="GO" id="GO:0045944">
    <property type="term" value="P:positive regulation of transcription by RNA polymerase II"/>
    <property type="evidence" value="ECO:0007669"/>
    <property type="project" value="UniProtKB-ARBA"/>
</dbReference>
<feature type="domain" description="PHD-type" evidence="18">
    <location>
        <begin position="2321"/>
        <end position="2372"/>
    </location>
</feature>
<dbReference type="Gene3D" id="1.20.920.10">
    <property type="entry name" value="Bromodomain-like"/>
    <property type="match status" value="1"/>
</dbReference>
<keyword evidence="3" id="KW-0479">Metal-binding</keyword>
<dbReference type="CDD" id="cd15559">
    <property type="entry name" value="PHD1_BPTF"/>
    <property type="match status" value="1"/>
</dbReference>
<dbReference type="GO" id="GO:0006338">
    <property type="term" value="P:chromatin remodeling"/>
    <property type="evidence" value="ECO:0007669"/>
    <property type="project" value="UniProtKB-ARBA"/>
</dbReference>
<dbReference type="SMART" id="SM00249">
    <property type="entry name" value="PHD"/>
    <property type="match status" value="3"/>
</dbReference>
<feature type="region of interest" description="Disordered" evidence="16">
    <location>
        <begin position="1939"/>
        <end position="1985"/>
    </location>
</feature>
<evidence type="ECO:0000256" key="7">
    <source>
        <dbReference type="ARBA" id="ARBA00022853"/>
    </source>
</evidence>
<feature type="compositionally biased region" description="Low complexity" evidence="16">
    <location>
        <begin position="118"/>
        <end position="129"/>
    </location>
</feature>
<dbReference type="OrthoDB" id="784962at2759"/>
<dbReference type="InterPro" id="IPR001487">
    <property type="entry name" value="Bromodomain"/>
</dbReference>
<dbReference type="PROSITE" id="PS50014">
    <property type="entry name" value="BROMODOMAIN_2"/>
    <property type="match status" value="1"/>
</dbReference>
<proteinExistence type="predicted"/>
<evidence type="ECO:0000259" key="19">
    <source>
        <dbReference type="PROSITE" id="PS50827"/>
    </source>
</evidence>
<feature type="compositionally biased region" description="Polar residues" evidence="16">
    <location>
        <begin position="32"/>
        <end position="49"/>
    </location>
</feature>
<feature type="region of interest" description="Disordered" evidence="16">
    <location>
        <begin position="1348"/>
        <end position="1368"/>
    </location>
</feature>
<keyword evidence="10 13" id="KW-0103">Bromodomain</keyword>
<dbReference type="GO" id="GO:0000978">
    <property type="term" value="F:RNA polymerase II cis-regulatory region sequence-specific DNA binding"/>
    <property type="evidence" value="ECO:0007669"/>
    <property type="project" value="TreeGrafter"/>
</dbReference>
<dbReference type="InterPro" id="IPR011011">
    <property type="entry name" value="Znf_FYVE_PHD"/>
</dbReference>
<evidence type="ECO:0000256" key="5">
    <source>
        <dbReference type="ARBA" id="ARBA00022771"/>
    </source>
</evidence>
<dbReference type="PROSITE" id="PS00633">
    <property type="entry name" value="BROMODOMAIN_1"/>
    <property type="match status" value="1"/>
</dbReference>
<evidence type="ECO:0000313" key="20">
    <source>
        <dbReference type="EMBL" id="CRK99537.1"/>
    </source>
</evidence>
<evidence type="ECO:0000256" key="16">
    <source>
        <dbReference type="SAM" id="MobiDB-lite"/>
    </source>
</evidence>
<dbReference type="InterPro" id="IPR013083">
    <property type="entry name" value="Znf_RING/FYVE/PHD"/>
</dbReference>
<dbReference type="CDD" id="cd05509">
    <property type="entry name" value="Bromo_gcn5_like"/>
    <property type="match status" value="1"/>
</dbReference>
<evidence type="ECO:0000256" key="14">
    <source>
        <dbReference type="PROSITE-ProRule" id="PRU00146"/>
    </source>
</evidence>
<dbReference type="SUPFAM" id="SSF57903">
    <property type="entry name" value="FYVE/PHD zinc finger"/>
    <property type="match status" value="3"/>
</dbReference>
<evidence type="ECO:0000313" key="21">
    <source>
        <dbReference type="Proteomes" id="UP000183832"/>
    </source>
</evidence>
<evidence type="ECO:0000256" key="9">
    <source>
        <dbReference type="ARBA" id="ARBA00023054"/>
    </source>
</evidence>
<evidence type="ECO:0000256" key="12">
    <source>
        <dbReference type="ARBA" id="ARBA00023242"/>
    </source>
</evidence>
<dbReference type="CDD" id="cd15560">
    <property type="entry name" value="PHD2_3_BPTF"/>
    <property type="match status" value="1"/>
</dbReference>
<dbReference type="InterPro" id="IPR036427">
    <property type="entry name" value="Bromodomain-like_sf"/>
</dbReference>
<keyword evidence="4" id="KW-0677">Repeat</keyword>
<reference evidence="20 21" key="1">
    <citation type="submission" date="2015-04" db="EMBL/GenBank/DDBJ databases">
        <authorList>
            <person name="Syromyatnikov M.Y."/>
            <person name="Popov V.N."/>
        </authorList>
    </citation>
    <scope>NUCLEOTIDE SEQUENCE [LARGE SCALE GENOMIC DNA]</scope>
</reference>
<evidence type="ECO:0000259" key="17">
    <source>
        <dbReference type="PROSITE" id="PS50014"/>
    </source>
</evidence>
<evidence type="ECO:0000256" key="15">
    <source>
        <dbReference type="SAM" id="Coils"/>
    </source>
</evidence>
<evidence type="ECO:0000256" key="3">
    <source>
        <dbReference type="ARBA" id="ARBA00022723"/>
    </source>
</evidence>
<dbReference type="GO" id="GO:0008270">
    <property type="term" value="F:zinc ion binding"/>
    <property type="evidence" value="ECO:0007669"/>
    <property type="project" value="UniProtKB-KW"/>
</dbReference>
<keyword evidence="2" id="KW-0597">Phosphoprotein</keyword>
<dbReference type="Pfam" id="PF02791">
    <property type="entry name" value="DDT"/>
    <property type="match status" value="1"/>
</dbReference>
<protein>
    <submittedName>
        <fullName evidence="20">CLUMA_CG012856, isoform A</fullName>
    </submittedName>
</protein>
<dbReference type="Pfam" id="PF00628">
    <property type="entry name" value="PHD"/>
    <property type="match status" value="3"/>
</dbReference>
<feature type="coiled-coil region" evidence="15">
    <location>
        <begin position="991"/>
        <end position="1018"/>
    </location>
</feature>
<feature type="compositionally biased region" description="Basic residues" evidence="16">
    <location>
        <begin position="1"/>
        <end position="12"/>
    </location>
</feature>
<dbReference type="PANTHER" id="PTHR45975">
    <property type="entry name" value="NUCLEOSOME-REMODELING FACTOR SUBUNIT BPTF"/>
    <property type="match status" value="1"/>
</dbReference>
<feature type="domain" description="DDT" evidence="19">
    <location>
        <begin position="181"/>
        <end position="241"/>
    </location>
</feature>
<dbReference type="SMART" id="SM00297">
    <property type="entry name" value="BROMO"/>
    <property type="match status" value="1"/>
</dbReference>
<keyword evidence="5 14" id="KW-0863">Zinc-finger</keyword>
<dbReference type="InterPro" id="IPR001965">
    <property type="entry name" value="Znf_PHD"/>
</dbReference>
<evidence type="ECO:0000256" key="2">
    <source>
        <dbReference type="ARBA" id="ARBA00022553"/>
    </source>
</evidence>
<dbReference type="Pfam" id="PF15612">
    <property type="entry name" value="WHIM1"/>
    <property type="match status" value="1"/>
</dbReference>
<keyword evidence="7" id="KW-0156">Chromatin regulator</keyword>
<dbReference type="EMBL" id="CVRI01000051">
    <property type="protein sequence ID" value="CRK99537.1"/>
    <property type="molecule type" value="Genomic_DNA"/>
</dbReference>
<dbReference type="Pfam" id="PF15613">
    <property type="entry name" value="WSD"/>
    <property type="match status" value="1"/>
</dbReference>
<feature type="domain" description="Bromo" evidence="17">
    <location>
        <begin position="2399"/>
        <end position="2469"/>
    </location>
</feature>
<dbReference type="PANTHER" id="PTHR45975:SF2">
    <property type="entry name" value="NUCLEOSOME-REMODELING FACTOR SUBUNIT BPTF"/>
    <property type="match status" value="1"/>
</dbReference>
<dbReference type="GO" id="GO:0016589">
    <property type="term" value="C:NURF complex"/>
    <property type="evidence" value="ECO:0007669"/>
    <property type="project" value="InterPro"/>
</dbReference>
<name>A0A1J1IM42_9DIPT</name>
<evidence type="ECO:0000259" key="18">
    <source>
        <dbReference type="PROSITE" id="PS50016"/>
    </source>
</evidence>
<dbReference type="Proteomes" id="UP000183832">
    <property type="component" value="Unassembled WGS sequence"/>
</dbReference>
<dbReference type="SMART" id="SM00571">
    <property type="entry name" value="DDT"/>
    <property type="match status" value="1"/>
</dbReference>
<evidence type="ECO:0000256" key="10">
    <source>
        <dbReference type="ARBA" id="ARBA00023117"/>
    </source>
</evidence>
<dbReference type="PROSITE" id="PS50827">
    <property type="entry name" value="DDT"/>
    <property type="match status" value="1"/>
</dbReference>
<evidence type="ECO:0000256" key="13">
    <source>
        <dbReference type="PROSITE-ProRule" id="PRU00035"/>
    </source>
</evidence>
<feature type="compositionally biased region" description="Basic and acidic residues" evidence="16">
    <location>
        <begin position="54"/>
        <end position="63"/>
    </location>
</feature>
<keyword evidence="21" id="KW-1185">Reference proteome</keyword>
<feature type="region of interest" description="Disordered" evidence="16">
    <location>
        <begin position="493"/>
        <end position="521"/>
    </location>
</feature>
<feature type="region of interest" description="Disordered" evidence="16">
    <location>
        <begin position="2030"/>
        <end position="2098"/>
    </location>
</feature>
<dbReference type="SUPFAM" id="SSF47370">
    <property type="entry name" value="Bromodomain"/>
    <property type="match status" value="1"/>
</dbReference>
<dbReference type="FunFam" id="3.30.40.10:FF:000036">
    <property type="entry name" value="nucleosome-remodeling factor subunit BPTF isoform X1"/>
    <property type="match status" value="1"/>
</dbReference>
<evidence type="ECO:0000256" key="6">
    <source>
        <dbReference type="ARBA" id="ARBA00022833"/>
    </source>
</evidence>
<feature type="compositionally biased region" description="Basic residues" evidence="16">
    <location>
        <begin position="64"/>
        <end position="76"/>
    </location>
</feature>
<feature type="region of interest" description="Disordered" evidence="16">
    <location>
        <begin position="1824"/>
        <end position="1854"/>
    </location>
</feature>
<feature type="compositionally biased region" description="Polar residues" evidence="16">
    <location>
        <begin position="2044"/>
        <end position="2068"/>
    </location>
</feature>
<dbReference type="PRINTS" id="PR00503">
    <property type="entry name" value="BROMODOMAIN"/>
</dbReference>
<keyword evidence="6" id="KW-0862">Zinc</keyword>
<dbReference type="InterPro" id="IPR028941">
    <property type="entry name" value="WHIM2_dom"/>
</dbReference>
<evidence type="ECO:0000256" key="1">
    <source>
        <dbReference type="ARBA" id="ARBA00004123"/>
    </source>
</evidence>
<dbReference type="InterPro" id="IPR028942">
    <property type="entry name" value="WHIM1_dom"/>
</dbReference>
<comment type="subcellular location">
    <subcellularLocation>
        <location evidence="1">Nucleus</location>
    </subcellularLocation>
</comment>
<dbReference type="FunFam" id="3.30.40.10:FF:000048">
    <property type="entry name" value="nucleosome-remodeling factor subunit BPTF isoform X1"/>
    <property type="match status" value="1"/>
</dbReference>
<dbReference type="InterPro" id="IPR018359">
    <property type="entry name" value="Bromodomain_CS"/>
</dbReference>
<dbReference type="PROSITE" id="PS50016">
    <property type="entry name" value="ZF_PHD_2"/>
    <property type="match status" value="2"/>
</dbReference>
<accession>A0A1J1IM42</accession>
<evidence type="ECO:0000256" key="8">
    <source>
        <dbReference type="ARBA" id="ARBA00023015"/>
    </source>
</evidence>
<gene>
    <name evidence="20" type="ORF">CLUMA_CG012856</name>
</gene>